<dbReference type="Gene3D" id="1.10.418.10">
    <property type="entry name" value="Calponin-like domain"/>
    <property type="match status" value="4"/>
</dbReference>
<dbReference type="GO" id="GO:0051015">
    <property type="term" value="F:actin filament binding"/>
    <property type="evidence" value="ECO:0007669"/>
    <property type="project" value="InterPro"/>
</dbReference>
<keyword evidence="1" id="KW-0677">Repeat</keyword>
<keyword evidence="2" id="KW-0009">Actin-binding</keyword>
<gene>
    <name evidence="4" type="ORF">C9374_005951</name>
</gene>
<evidence type="ECO:0000313" key="4">
    <source>
        <dbReference type="EMBL" id="KAG2381567.1"/>
    </source>
</evidence>
<evidence type="ECO:0000256" key="2">
    <source>
        <dbReference type="ARBA" id="ARBA00023203"/>
    </source>
</evidence>
<dbReference type="SMART" id="SM00033">
    <property type="entry name" value="CH"/>
    <property type="match status" value="4"/>
</dbReference>
<dbReference type="CDD" id="cd21220">
    <property type="entry name" value="CH_PLS_FIM_rpt4"/>
    <property type="match status" value="1"/>
</dbReference>
<dbReference type="InterPro" id="IPR036872">
    <property type="entry name" value="CH_dom_sf"/>
</dbReference>
<dbReference type="GO" id="GO:0005737">
    <property type="term" value="C:cytoplasm"/>
    <property type="evidence" value="ECO:0007669"/>
    <property type="project" value="TreeGrafter"/>
</dbReference>
<evidence type="ECO:0000259" key="3">
    <source>
        <dbReference type="PROSITE" id="PS50021"/>
    </source>
</evidence>
<dbReference type="GO" id="GO:0032432">
    <property type="term" value="C:actin filament bundle"/>
    <property type="evidence" value="ECO:0007669"/>
    <property type="project" value="TreeGrafter"/>
</dbReference>
<protein>
    <recommendedName>
        <fullName evidence="3">Calponin-homology (CH) domain-containing protein</fullName>
    </recommendedName>
</protein>
<dbReference type="SUPFAM" id="SSF47576">
    <property type="entry name" value="Calponin-homology domain, CH-domain"/>
    <property type="match status" value="1"/>
</dbReference>
<feature type="domain" description="Calponin-homology (CH)" evidence="3">
    <location>
        <begin position="25"/>
        <end position="140"/>
    </location>
</feature>
<dbReference type="RefSeq" id="XP_044547247.1">
    <property type="nucleotide sequence ID" value="XM_044695758.1"/>
</dbReference>
<comment type="caution">
    <text evidence="4">The sequence shown here is derived from an EMBL/GenBank/DDBJ whole genome shotgun (WGS) entry which is preliminary data.</text>
</comment>
<dbReference type="EMBL" id="PYSW02000026">
    <property type="protein sequence ID" value="KAG2381567.1"/>
    <property type="molecule type" value="Genomic_DNA"/>
</dbReference>
<feature type="domain" description="Calponin-homology (CH)" evidence="3">
    <location>
        <begin position="412"/>
        <end position="511"/>
    </location>
</feature>
<dbReference type="FunFam" id="1.10.418.10:FF:000042">
    <property type="entry name" value="Fimbrin, putative"/>
    <property type="match status" value="1"/>
</dbReference>
<organism evidence="4 5">
    <name type="scientific">Naegleria lovaniensis</name>
    <name type="common">Amoeba</name>
    <dbReference type="NCBI Taxonomy" id="51637"/>
    <lineage>
        <taxon>Eukaryota</taxon>
        <taxon>Discoba</taxon>
        <taxon>Heterolobosea</taxon>
        <taxon>Tetramitia</taxon>
        <taxon>Eutetramitia</taxon>
        <taxon>Vahlkampfiidae</taxon>
        <taxon>Naegleria</taxon>
    </lineage>
</organism>
<dbReference type="Pfam" id="PF00307">
    <property type="entry name" value="CH"/>
    <property type="match status" value="4"/>
</dbReference>
<keyword evidence="5" id="KW-1185">Reference proteome</keyword>
<feature type="domain" description="Calponin-homology (CH)" evidence="3">
    <location>
        <begin position="283"/>
        <end position="400"/>
    </location>
</feature>
<dbReference type="PROSITE" id="PS50021">
    <property type="entry name" value="CH"/>
    <property type="match status" value="4"/>
</dbReference>
<proteinExistence type="predicted"/>
<dbReference type="GO" id="GO:0051017">
    <property type="term" value="P:actin filament bundle assembly"/>
    <property type="evidence" value="ECO:0007669"/>
    <property type="project" value="InterPro"/>
</dbReference>
<name>A0AA88GNH9_NAELO</name>
<evidence type="ECO:0000256" key="1">
    <source>
        <dbReference type="ARBA" id="ARBA00022737"/>
    </source>
</evidence>
<dbReference type="GeneID" id="68098406"/>
<dbReference type="GO" id="GO:0051639">
    <property type="term" value="P:actin filament network formation"/>
    <property type="evidence" value="ECO:0007669"/>
    <property type="project" value="TreeGrafter"/>
</dbReference>
<evidence type="ECO:0000313" key="5">
    <source>
        <dbReference type="Proteomes" id="UP000816034"/>
    </source>
</evidence>
<sequence length="516" mass="57252">MSTKLHTRENTTSVSGVSGVHSFDRDEVDSFAEYISNQLKDDVDVQSKMPVVGDELFNAVKDGIVLCKLINIAAPNTIDERVINVKVPLNPWHINENCELAINSAAGIGCKTVNITRSSIQEGKPHIVLGLLWQVIKKSVTKDITIKHHPELVLLLKEGEDMESFVNLPIEEILMRWVNYHIAKSPLNGIKKITNFSTDIADSEIYTHLLSQVAPGVCDLSPLQEDDLTKRANLMLDQAEKIDCRQFIKAGDVVKGNTKLNLAFIANLFNTRPALEVPQDMNVADYASLLDFSSEGTREERSFTFWIQSLGLNVNHLFDDLRDGVVFADLCEKIKPGAVDPKKYSTNPKNPFQSIANCNYALDVSKSLGVHAVGISGKDFYDKNKKFVLAVVWQLMKVSLLNTLKNVGGGKPVSEDDVLHWANKKVGSLKISSFEDSSLSDGKFLVHLCHAVSPQSCNLEMLSEESELNAKYAISVARKIGAVVFLLWEDIVEVNKKMILSFVASLMLAELNLKKQ</sequence>
<reference evidence="4 5" key="1">
    <citation type="journal article" date="2018" name="BMC Genomics">
        <title>The genome of Naegleria lovaniensis, the basis for a comparative approach to unravel pathogenicity factors of the human pathogenic amoeba N. fowleri.</title>
        <authorList>
            <person name="Liechti N."/>
            <person name="Schurch N."/>
            <person name="Bruggmann R."/>
            <person name="Wittwer M."/>
        </authorList>
    </citation>
    <scope>NUCLEOTIDE SEQUENCE [LARGE SCALE GENOMIC DNA]</scope>
    <source>
        <strain evidence="4 5">ATCC 30569</strain>
    </source>
</reference>
<dbReference type="PANTHER" id="PTHR19961">
    <property type="entry name" value="FIMBRIN/PLASTIN"/>
    <property type="match status" value="1"/>
</dbReference>
<feature type="domain" description="Calponin-homology (CH)" evidence="3">
    <location>
        <begin position="168"/>
        <end position="273"/>
    </location>
</feature>
<dbReference type="Proteomes" id="UP000816034">
    <property type="component" value="Unassembled WGS sequence"/>
</dbReference>
<dbReference type="PANTHER" id="PTHR19961:SF18">
    <property type="entry name" value="FI19014P1"/>
    <property type="match status" value="1"/>
</dbReference>
<dbReference type="InterPro" id="IPR039959">
    <property type="entry name" value="Fimbrin/Plastin"/>
</dbReference>
<accession>A0AA88GNH9</accession>
<dbReference type="GO" id="GO:0005884">
    <property type="term" value="C:actin filament"/>
    <property type="evidence" value="ECO:0007669"/>
    <property type="project" value="TreeGrafter"/>
</dbReference>
<dbReference type="InterPro" id="IPR001715">
    <property type="entry name" value="CH_dom"/>
</dbReference>
<dbReference type="AlphaFoldDB" id="A0AA88GNH9"/>